<keyword evidence="5 10" id="KW-0808">Transferase</keyword>
<dbReference type="PANTHER" id="PTHR30478:SF0">
    <property type="entry name" value="BETA SLIDING CLAMP"/>
    <property type="match status" value="1"/>
</dbReference>
<evidence type="ECO:0000256" key="10">
    <source>
        <dbReference type="PIRNR" id="PIRNR000804"/>
    </source>
</evidence>
<dbReference type="AlphaFoldDB" id="A0A238YX83"/>
<evidence type="ECO:0000259" key="13">
    <source>
        <dbReference type="Pfam" id="PF02768"/>
    </source>
</evidence>
<dbReference type="InterPro" id="IPR022634">
    <property type="entry name" value="DNA_polIII_beta_N"/>
</dbReference>
<keyword evidence="8 10" id="KW-0239">DNA-directed DNA polymerase</keyword>
<comment type="subunit">
    <text evidence="10">Forms a ring-shaped head-to-tail homodimer around DNA.</text>
</comment>
<proteinExistence type="inferred from homology"/>
<dbReference type="Gene3D" id="3.10.150.10">
    <property type="entry name" value="DNA Polymerase III, subunit A, domain 2"/>
    <property type="match status" value="1"/>
</dbReference>
<keyword evidence="15" id="KW-1185">Reference proteome</keyword>
<comment type="subcellular location">
    <subcellularLocation>
        <location evidence="1 10">Cytoplasm</location>
    </subcellularLocation>
</comment>
<sequence length="365" mass="40503">MKFKINKEVIKEGVKKVAPAADKKGAIPILSNVLLNVSDNTLTLAATDLDLGVATVVSCDAVEEGSITVNAQKLQKLVSSLSVEEIECEVEENMFIIRTMKSKFALATLPSDEFPQIKLKGGNEVSILVDELDKAIRKVAYAASKDEVRYNLMGVYLNSSGNKIDAVATDGHRLALYTIEANVPEFNVIVPRRTLSELKRLMRGSQEVKISTEGNQIFFEFDDTYLFSSVIEGEYPDYMAVIPEDNPLKAIVNRDEILTALKEVSVIYDKEDAQPVVMKFNPDNVKLIAKKFDSIDAGEEAEVEIPCEYTGEEFEIAFNIRHMIEAVASFDGETVEIMMDGPMTQVLISSPEEIQLKCVIMPMKI</sequence>
<evidence type="ECO:0000313" key="15">
    <source>
        <dbReference type="Proteomes" id="UP000198405"/>
    </source>
</evidence>
<evidence type="ECO:0000256" key="8">
    <source>
        <dbReference type="ARBA" id="ARBA00022932"/>
    </source>
</evidence>
<dbReference type="InterPro" id="IPR022637">
    <property type="entry name" value="DNA_polIII_beta_cen"/>
</dbReference>
<name>A0A238YX83_9BACT</name>
<dbReference type="GO" id="GO:0003677">
    <property type="term" value="F:DNA binding"/>
    <property type="evidence" value="ECO:0007669"/>
    <property type="project" value="UniProtKB-UniRule"/>
</dbReference>
<dbReference type="InterPro" id="IPR001001">
    <property type="entry name" value="DNA_polIII_beta"/>
</dbReference>
<evidence type="ECO:0000256" key="1">
    <source>
        <dbReference type="ARBA" id="ARBA00004496"/>
    </source>
</evidence>
<evidence type="ECO:0000256" key="2">
    <source>
        <dbReference type="ARBA" id="ARBA00010752"/>
    </source>
</evidence>
<reference evidence="15" key="1">
    <citation type="submission" date="2017-06" db="EMBL/GenBank/DDBJ databases">
        <authorList>
            <person name="Varghese N."/>
            <person name="Submissions S."/>
        </authorList>
    </citation>
    <scope>NUCLEOTIDE SEQUENCE [LARGE SCALE GENOMIC DNA]</scope>
    <source>
        <strain evidence="15">DSM 15668</strain>
    </source>
</reference>
<dbReference type="Pfam" id="PF02768">
    <property type="entry name" value="DNA_pol3_beta_3"/>
    <property type="match status" value="1"/>
</dbReference>
<dbReference type="PANTHER" id="PTHR30478">
    <property type="entry name" value="DNA POLYMERASE III SUBUNIT BETA"/>
    <property type="match status" value="1"/>
</dbReference>
<dbReference type="Gene3D" id="3.70.10.10">
    <property type="match status" value="1"/>
</dbReference>
<keyword evidence="7 10" id="KW-0235">DNA replication</keyword>
<dbReference type="EMBL" id="FZOB01000005">
    <property type="protein sequence ID" value="SNR75338.1"/>
    <property type="molecule type" value="Genomic_DNA"/>
</dbReference>
<evidence type="ECO:0000259" key="11">
    <source>
        <dbReference type="Pfam" id="PF00712"/>
    </source>
</evidence>
<keyword evidence="6 10" id="KW-0548">Nucleotidyltransferase</keyword>
<evidence type="ECO:0000256" key="3">
    <source>
        <dbReference type="ARBA" id="ARBA00021035"/>
    </source>
</evidence>
<feature type="domain" description="DNA polymerase III beta sliding clamp central" evidence="12">
    <location>
        <begin position="129"/>
        <end position="237"/>
    </location>
</feature>
<dbReference type="GO" id="GO:0006271">
    <property type="term" value="P:DNA strand elongation involved in DNA replication"/>
    <property type="evidence" value="ECO:0007669"/>
    <property type="project" value="TreeGrafter"/>
</dbReference>
<keyword evidence="9" id="KW-0238">DNA-binding</keyword>
<feature type="domain" description="DNA polymerase III beta sliding clamp N-terminal" evidence="11">
    <location>
        <begin position="1"/>
        <end position="117"/>
    </location>
</feature>
<dbReference type="Pfam" id="PF00712">
    <property type="entry name" value="DNA_pol3_beta"/>
    <property type="match status" value="1"/>
</dbReference>
<protein>
    <recommendedName>
        <fullName evidence="3 10">Beta sliding clamp</fullName>
    </recommendedName>
</protein>
<evidence type="ECO:0000256" key="4">
    <source>
        <dbReference type="ARBA" id="ARBA00022490"/>
    </source>
</evidence>
<dbReference type="Proteomes" id="UP000198405">
    <property type="component" value="Unassembled WGS sequence"/>
</dbReference>
<accession>A0A238YX83</accession>
<feature type="domain" description="DNA polymerase III beta sliding clamp C-terminal" evidence="13">
    <location>
        <begin position="240"/>
        <end position="363"/>
    </location>
</feature>
<gene>
    <name evidence="14" type="ORF">SAMN06265340_10553</name>
</gene>
<dbReference type="RefSeq" id="WP_089322943.1">
    <property type="nucleotide sequence ID" value="NZ_FZOB01000005.1"/>
</dbReference>
<evidence type="ECO:0000256" key="7">
    <source>
        <dbReference type="ARBA" id="ARBA00022705"/>
    </source>
</evidence>
<evidence type="ECO:0000256" key="6">
    <source>
        <dbReference type="ARBA" id="ARBA00022695"/>
    </source>
</evidence>
<dbReference type="InterPro" id="IPR022635">
    <property type="entry name" value="DNA_polIII_beta_C"/>
</dbReference>
<dbReference type="GO" id="GO:0005737">
    <property type="term" value="C:cytoplasm"/>
    <property type="evidence" value="ECO:0007669"/>
    <property type="project" value="UniProtKB-SubCell"/>
</dbReference>
<dbReference type="Pfam" id="PF02767">
    <property type="entry name" value="DNA_pol3_beta_2"/>
    <property type="match status" value="1"/>
</dbReference>
<dbReference type="SMART" id="SM00480">
    <property type="entry name" value="POL3Bc"/>
    <property type="match status" value="1"/>
</dbReference>
<dbReference type="GO" id="GO:0008408">
    <property type="term" value="F:3'-5' exonuclease activity"/>
    <property type="evidence" value="ECO:0007669"/>
    <property type="project" value="InterPro"/>
</dbReference>
<dbReference type="SUPFAM" id="SSF55979">
    <property type="entry name" value="DNA clamp"/>
    <property type="match status" value="3"/>
</dbReference>
<dbReference type="OrthoDB" id="8421503at2"/>
<dbReference type="CDD" id="cd00140">
    <property type="entry name" value="beta_clamp"/>
    <property type="match status" value="1"/>
</dbReference>
<dbReference type="InterPro" id="IPR046938">
    <property type="entry name" value="DNA_clamp_sf"/>
</dbReference>
<evidence type="ECO:0000256" key="5">
    <source>
        <dbReference type="ARBA" id="ARBA00022679"/>
    </source>
</evidence>
<comment type="function">
    <text evidence="10">Confers DNA tethering and processivity to DNA polymerases and other proteins. Acts as a clamp, forming a ring around DNA (a reaction catalyzed by the clamp-loading complex) which diffuses in an ATP-independent manner freely and bidirectionally along dsDNA. Initially characterized for its ability to contact the catalytic subunit of DNA polymerase III (Pol III), a complex, multichain enzyme responsible for most of the replicative synthesis in bacteria; Pol III exhibits 3'-5' exonuclease proofreading activity. The beta chain is required for initiation of replication as well as for processivity of DNA replication.</text>
</comment>
<keyword evidence="4 10" id="KW-0963">Cytoplasm</keyword>
<evidence type="ECO:0000259" key="12">
    <source>
        <dbReference type="Pfam" id="PF02767"/>
    </source>
</evidence>
<evidence type="ECO:0000256" key="9">
    <source>
        <dbReference type="ARBA" id="ARBA00023125"/>
    </source>
</evidence>
<dbReference type="GO" id="GO:0003887">
    <property type="term" value="F:DNA-directed DNA polymerase activity"/>
    <property type="evidence" value="ECO:0007669"/>
    <property type="project" value="UniProtKB-UniRule"/>
</dbReference>
<evidence type="ECO:0000313" key="14">
    <source>
        <dbReference type="EMBL" id="SNR75338.1"/>
    </source>
</evidence>
<organism evidence="14 15">
    <name type="scientific">Desulfurobacterium atlanticum</name>
    <dbReference type="NCBI Taxonomy" id="240169"/>
    <lineage>
        <taxon>Bacteria</taxon>
        <taxon>Pseudomonadati</taxon>
        <taxon>Aquificota</taxon>
        <taxon>Aquificia</taxon>
        <taxon>Desulfurobacteriales</taxon>
        <taxon>Desulfurobacteriaceae</taxon>
        <taxon>Desulfurobacterium</taxon>
    </lineage>
</organism>
<dbReference type="GO" id="GO:0009360">
    <property type="term" value="C:DNA polymerase III complex"/>
    <property type="evidence" value="ECO:0007669"/>
    <property type="project" value="InterPro"/>
</dbReference>
<dbReference type="NCBIfam" id="TIGR00663">
    <property type="entry name" value="dnan"/>
    <property type="match status" value="1"/>
</dbReference>
<comment type="similarity">
    <text evidence="2 10">Belongs to the beta sliding clamp family.</text>
</comment>
<dbReference type="PIRSF" id="PIRSF000804">
    <property type="entry name" value="DNA_pol_III_b"/>
    <property type="match status" value="1"/>
</dbReference>